<evidence type="ECO:0000313" key="4">
    <source>
        <dbReference type="EMBL" id="CDT65557.1"/>
    </source>
</evidence>
<dbReference type="Pfam" id="PF13320">
    <property type="entry name" value="GH123_cat"/>
    <property type="match status" value="1"/>
</dbReference>
<gene>
    <name evidence="4" type="ORF">BN1095_620119</name>
    <name evidence="2" type="ORF">BN1096_520151</name>
    <name evidence="3" type="ORF">BN1097_680033</name>
</gene>
<dbReference type="AlphaFoldDB" id="A0A069A9R3"/>
<sequence length="582" mass="68075">MEISYVLKDCTFKHNKYSVVEAETWKDKDLDIVVAKGEKFAFQIMLKATEEFNCTIDKSSAISWKGLGNRVRLALNMPNSLENNFSINILGYVQDDTKAFVNDAILRDKDVLVEQYLPQTFWIEGQVPEDFEENNLDIGIDIFKSFGYEDEEKVCTIDVPVKVRNVVLKPLDESKFFLDLWQHPSCLARMYKVELWSDIHFEIVDNYLKELASLGEKVATVIVSDYPWAGQSCYKVYKNPSNLYEYNMVSVSKGLDGKIKCNFESMDRYISIADKYKMAKEIDLFGLLGNWCAGEFGNPVEGYKDPIRVRYFDEKDKVFKFINNTNDLKEYIGLVLNHLIECGLWDRVRIIADEPNNPEVVKECIEFINSTVDTHQVKYKSATHDQNFLDRAKDEIDDMSINLKLTIQNYKDIESLKKKINDKGGILTWFVCCFPEKPNSFLSSPFVENRIIGWYTYYFGLDGFLRWDYNLWTEDPWKDSSYKFPIWKAGDMFFVYPGKDLKPVRSVRMENLRFGIQDFELFTMLEKEKGREYIEVELMQELLNKKENAEIKGFGDIELGYSLDNWGYDKVKKYVLELLDRV</sequence>
<protein>
    <recommendedName>
        <fullName evidence="1">Glycoside hydrolase 123 catalytic domain-containing protein</fullName>
    </recommendedName>
</protein>
<accession>A0A069A9R3</accession>
<dbReference type="EMBL" id="LK932407">
    <property type="protein sequence ID" value="CDS88446.1"/>
    <property type="molecule type" value="Genomic_DNA"/>
</dbReference>
<reference evidence="2" key="1">
    <citation type="submission" date="2014-07" db="EMBL/GenBank/DDBJ databases">
        <authorList>
            <person name="Monot Marc"/>
        </authorList>
    </citation>
    <scope>NUCLEOTIDE SEQUENCE</scope>
    <source>
        <strain evidence="4">7032989</strain>
        <strain evidence="3">7032994</strain>
    </source>
</reference>
<evidence type="ECO:0000259" key="1">
    <source>
        <dbReference type="Pfam" id="PF13320"/>
    </source>
</evidence>
<dbReference type="EMBL" id="LK933316">
    <property type="protein sequence ID" value="CDT65557.1"/>
    <property type="molecule type" value="Genomic_DNA"/>
</dbReference>
<feature type="domain" description="Glycoside hydrolase 123 catalytic" evidence="1">
    <location>
        <begin position="181"/>
        <end position="525"/>
    </location>
</feature>
<evidence type="ECO:0000313" key="2">
    <source>
        <dbReference type="EMBL" id="CDS85200.1"/>
    </source>
</evidence>
<dbReference type="RefSeq" id="WP_021367026.1">
    <property type="nucleotide sequence ID" value="NZ_BBYB01000182.1"/>
</dbReference>
<name>A0A069A9R3_CLODI</name>
<organism evidence="2">
    <name type="scientific">Clostridioides difficile</name>
    <name type="common">Peptoclostridium difficile</name>
    <dbReference type="NCBI Taxonomy" id="1496"/>
    <lineage>
        <taxon>Bacteria</taxon>
        <taxon>Bacillati</taxon>
        <taxon>Bacillota</taxon>
        <taxon>Clostridia</taxon>
        <taxon>Peptostreptococcales</taxon>
        <taxon>Peptostreptococcaceae</taxon>
        <taxon>Clostridioides</taxon>
    </lineage>
</organism>
<dbReference type="InterPro" id="IPR025150">
    <property type="entry name" value="GH123_cat"/>
</dbReference>
<dbReference type="EMBL" id="LK932505">
    <property type="protein sequence ID" value="CDS85200.1"/>
    <property type="molecule type" value="Genomic_DNA"/>
</dbReference>
<proteinExistence type="predicted"/>
<evidence type="ECO:0000313" key="3">
    <source>
        <dbReference type="EMBL" id="CDS88446.1"/>
    </source>
</evidence>